<evidence type="ECO:0000313" key="1">
    <source>
        <dbReference type="EMBL" id="MFF5919774.1"/>
    </source>
</evidence>
<dbReference type="Proteomes" id="UP001602370">
    <property type="component" value="Unassembled WGS sequence"/>
</dbReference>
<dbReference type="CDD" id="cd11533">
    <property type="entry name" value="NTP-PPase_Af0060_like"/>
    <property type="match status" value="1"/>
</dbReference>
<organism evidence="1 2">
    <name type="scientific">Streptomyces flavochromogenes</name>
    <dbReference type="NCBI Taxonomy" id="68199"/>
    <lineage>
        <taxon>Bacteria</taxon>
        <taxon>Bacillati</taxon>
        <taxon>Actinomycetota</taxon>
        <taxon>Actinomycetes</taxon>
        <taxon>Kitasatosporales</taxon>
        <taxon>Streptomycetaceae</taxon>
        <taxon>Streptomyces</taxon>
    </lineage>
</organism>
<keyword evidence="2" id="KW-1185">Reference proteome</keyword>
<dbReference type="EMBL" id="JBIBDZ010000004">
    <property type="protein sequence ID" value="MFF5919774.1"/>
    <property type="molecule type" value="Genomic_DNA"/>
</dbReference>
<accession>A0ABW6XQU1</accession>
<dbReference type="Gene3D" id="1.10.287.1080">
    <property type="entry name" value="MazG-like"/>
    <property type="match status" value="1"/>
</dbReference>
<dbReference type="InterPro" id="IPR044548">
    <property type="entry name" value="AF0060_NTP-PPase_MazG-like"/>
</dbReference>
<evidence type="ECO:0000313" key="2">
    <source>
        <dbReference type="Proteomes" id="UP001602370"/>
    </source>
</evidence>
<protein>
    <submittedName>
        <fullName evidence="1">MazG-like family protein</fullName>
    </submittedName>
</protein>
<reference evidence="1 2" key="1">
    <citation type="submission" date="2024-10" db="EMBL/GenBank/DDBJ databases">
        <title>The Natural Products Discovery Center: Release of the First 8490 Sequenced Strains for Exploring Actinobacteria Biosynthetic Diversity.</title>
        <authorList>
            <person name="Kalkreuter E."/>
            <person name="Kautsar S.A."/>
            <person name="Yang D."/>
            <person name="Bader C.D."/>
            <person name="Teijaro C.N."/>
            <person name="Fluegel L."/>
            <person name="Davis C.M."/>
            <person name="Simpson J.R."/>
            <person name="Lauterbach L."/>
            <person name="Steele A.D."/>
            <person name="Gui C."/>
            <person name="Meng S."/>
            <person name="Li G."/>
            <person name="Viehrig K."/>
            <person name="Ye F."/>
            <person name="Su P."/>
            <person name="Kiefer A.F."/>
            <person name="Nichols A."/>
            <person name="Cepeda A.J."/>
            <person name="Yan W."/>
            <person name="Fan B."/>
            <person name="Jiang Y."/>
            <person name="Adhikari A."/>
            <person name="Zheng C.-J."/>
            <person name="Schuster L."/>
            <person name="Cowan T.M."/>
            <person name="Smanski M.J."/>
            <person name="Chevrette M.G."/>
            <person name="De Carvalho L.P.S."/>
            <person name="Shen B."/>
        </authorList>
    </citation>
    <scope>NUCLEOTIDE SEQUENCE [LARGE SCALE GENOMIC DNA]</scope>
    <source>
        <strain evidence="1 2">NPDC012605</strain>
    </source>
</reference>
<name>A0ABW6XQU1_9ACTN</name>
<dbReference type="SUPFAM" id="SSF101386">
    <property type="entry name" value="all-alpha NTP pyrophosphatases"/>
    <property type="match status" value="1"/>
</dbReference>
<gene>
    <name evidence="1" type="ORF">ACFY8C_15730</name>
</gene>
<comment type="caution">
    <text evidence="1">The sequence shown here is derived from an EMBL/GenBank/DDBJ whole genome shotgun (WGS) entry which is preliminary data.</text>
</comment>
<dbReference type="RefSeq" id="WP_037638529.1">
    <property type="nucleotide sequence ID" value="NZ_JBIBDZ010000004.1"/>
</dbReference>
<sequence>MRDDDPWDTIRSLAALFAEFDAERGLPAEEQWTLQVLKLSEEVGEAAQAVIGVRAANPRKGRSHDWEQVQEEVVDAVITGMVALTRMRPDDAPEFFASVLARKAARFLPRTDPHPRDDDPAVTSR</sequence>
<proteinExistence type="predicted"/>